<gene>
    <name evidence="1" type="ORF">DAY19_05080</name>
</gene>
<dbReference type="EMBL" id="QDKL01000001">
    <property type="protein sequence ID" value="RZF23143.1"/>
    <property type="molecule type" value="Genomic_DNA"/>
</dbReference>
<comment type="caution">
    <text evidence="1">The sequence shown here is derived from an EMBL/GenBank/DDBJ whole genome shotgun (WGS) entry which is preliminary data.</text>
</comment>
<reference evidence="2" key="1">
    <citation type="journal article" date="2019" name="Int. J. Syst. Evol. Microbiol.">
        <title>Halobacteriovorax valvorus sp. nov., a novel prokaryotic predator isolated from coastal seawater of China.</title>
        <authorList>
            <person name="Chen M.-X."/>
        </authorList>
    </citation>
    <scope>NUCLEOTIDE SEQUENCE [LARGE SCALE GENOMIC DNA]</scope>
    <source>
        <strain evidence="2">BL9</strain>
    </source>
</reference>
<evidence type="ECO:0000313" key="2">
    <source>
        <dbReference type="Proteomes" id="UP000443582"/>
    </source>
</evidence>
<dbReference type="RefSeq" id="WP_114706090.1">
    <property type="nucleotide sequence ID" value="NZ_QDKL01000001.1"/>
</dbReference>
<sequence length="127" mass="14879">MTDMEILRGQINQIIEENKPEVIFDAKYDRVIRECEKELTASGLKQKVSYTIDSLDPQKREQKFGSGQFARWQYELSWQDWEGSFRLVLRNIPHDNSKLLIKLPEDFKIDTAELIDAFKSNIAKLVS</sequence>
<accession>A0ABY0IJJ9</accession>
<proteinExistence type="predicted"/>
<organism evidence="1 2">
    <name type="scientific">Halobacteriovorax vibrionivorans</name>
    <dbReference type="NCBI Taxonomy" id="2152716"/>
    <lineage>
        <taxon>Bacteria</taxon>
        <taxon>Pseudomonadati</taxon>
        <taxon>Bdellovibrionota</taxon>
        <taxon>Bacteriovoracia</taxon>
        <taxon>Bacteriovoracales</taxon>
        <taxon>Halobacteriovoraceae</taxon>
        <taxon>Halobacteriovorax</taxon>
    </lineage>
</organism>
<protein>
    <submittedName>
        <fullName evidence="1">Uncharacterized protein</fullName>
    </submittedName>
</protein>
<name>A0ABY0IJJ9_9BACT</name>
<keyword evidence="2" id="KW-1185">Reference proteome</keyword>
<dbReference type="Proteomes" id="UP000443582">
    <property type="component" value="Unassembled WGS sequence"/>
</dbReference>
<evidence type="ECO:0000313" key="1">
    <source>
        <dbReference type="EMBL" id="RZF23143.1"/>
    </source>
</evidence>